<comment type="subcellular location">
    <subcellularLocation>
        <location evidence="1">Cell membrane</location>
        <topology evidence="1">Multi-pass membrane protein</topology>
    </subcellularLocation>
</comment>
<dbReference type="GO" id="GO:0004984">
    <property type="term" value="F:olfactory receptor activity"/>
    <property type="evidence" value="ECO:0007669"/>
    <property type="project" value="InterPro"/>
</dbReference>
<keyword evidence="8" id="KW-0675">Receptor</keyword>
<feature type="transmembrane region" description="Helical" evidence="10">
    <location>
        <begin position="538"/>
        <end position="557"/>
    </location>
</feature>
<dbReference type="GO" id="GO:0007165">
    <property type="term" value="P:signal transduction"/>
    <property type="evidence" value="ECO:0007669"/>
    <property type="project" value="UniProtKB-KW"/>
</dbReference>
<dbReference type="Proteomes" id="UP001107558">
    <property type="component" value="Chromosome 1"/>
</dbReference>
<feature type="transmembrane region" description="Helical" evidence="10">
    <location>
        <begin position="147"/>
        <end position="168"/>
    </location>
</feature>
<evidence type="ECO:0000256" key="2">
    <source>
        <dbReference type="ARBA" id="ARBA00022475"/>
    </source>
</evidence>
<evidence type="ECO:0000256" key="1">
    <source>
        <dbReference type="ARBA" id="ARBA00004651"/>
    </source>
</evidence>
<reference evidence="11" key="1">
    <citation type="submission" date="2021-03" db="EMBL/GenBank/DDBJ databases">
        <title>Chromosome level genome of the anhydrobiotic midge Polypedilum vanderplanki.</title>
        <authorList>
            <person name="Yoshida Y."/>
            <person name="Kikawada T."/>
            <person name="Gusev O."/>
        </authorList>
    </citation>
    <scope>NUCLEOTIDE SEQUENCE</scope>
    <source>
        <strain evidence="11">NIAS01</strain>
        <tissue evidence="11">Whole body or cell culture</tissue>
    </source>
</reference>
<gene>
    <name evidence="11" type="ORF">PVAND_011968</name>
</gene>
<evidence type="ECO:0008006" key="13">
    <source>
        <dbReference type="Google" id="ProtNLM"/>
    </source>
</evidence>
<feature type="transmembrane region" description="Helical" evidence="10">
    <location>
        <begin position="503"/>
        <end position="526"/>
    </location>
</feature>
<dbReference type="EMBL" id="JADBJN010000001">
    <property type="protein sequence ID" value="KAG5682626.1"/>
    <property type="molecule type" value="Genomic_DNA"/>
</dbReference>
<feature type="transmembrane region" description="Helical" evidence="10">
    <location>
        <begin position="188"/>
        <end position="220"/>
    </location>
</feature>
<proteinExistence type="predicted"/>
<evidence type="ECO:0000256" key="9">
    <source>
        <dbReference type="ARBA" id="ARBA00023224"/>
    </source>
</evidence>
<protein>
    <recommendedName>
        <fullName evidence="13">Odorant receptor</fullName>
    </recommendedName>
</protein>
<dbReference type="GO" id="GO:0005549">
    <property type="term" value="F:odorant binding"/>
    <property type="evidence" value="ECO:0007669"/>
    <property type="project" value="InterPro"/>
</dbReference>
<feature type="transmembrane region" description="Helical" evidence="10">
    <location>
        <begin position="256"/>
        <end position="285"/>
    </location>
</feature>
<sequence length="748" mass="88363">MLWKFIALKIKYFIASLQKIFLPIKLDENFDIFVPFDYPLKTLKIFGVWTTKDSSWKYFFYSSFIHFTFIEGSVLIQLLYLKDVKNFLDFAILMIILPPCAGIQIESMIVHYNIKKIKLAMKMIRENLEEYCVNENFKRELLKIDKIYKFLLWNVVILVITFPLFSALNHELIALIWTPFDLNIEKNYWIALIYETFVLFVLANIGLVYDILPTIFMVYVSIMLEQLCKRFENIRNQSELVKLIEFQQKIQKIVQILNSIFSLAFFSRGIFSVIIFCTNIFALVLLSDFIVLGRLSAFLFHMLSVIFISCYYSTTVTTLSEKLNQSIFASDWTFENKEFKQIIKVVMEFSKKPIKFRAARMFHMKNFIKTFKKRFLPLKDVNVDIFEPLEIPSKILRTFGMSINKSSSWKHFCYSFIIHAVLLDTTVLLESMYILEIKDFLTFTVWMVTFPPTLGVYVETYNFHFNINNINLLKKKINVCFDEYCVNDYCKKELLTIDKIYKFLLWNVAIFVISFSIFSAINHEMIFRAYSPNLSIDFIYWIFYIYELVVLLSLSLMGLSYDLLPTIFMAYVVILLQQLCKKFENLKRRKHANKNLRTELIKCIKFQTEIFEIIKIINKSFSIAFFSRGFFSVFVFCTHIVAIMLLSDVVILAKLASFVFHMLSTVFISCYYGSKLTDLSNKVSESIIASDWMYEEKEYRVLIKVAMEFNKRPIKIKSSIFFVDLKTFLMICNSAYSMLCLCNHFIGK</sequence>
<feature type="transmembrane region" description="Helical" evidence="10">
    <location>
        <begin position="58"/>
        <end position="80"/>
    </location>
</feature>
<keyword evidence="9" id="KW-0807">Transducer</keyword>
<dbReference type="Pfam" id="PF02949">
    <property type="entry name" value="7tm_6"/>
    <property type="match status" value="2"/>
</dbReference>
<evidence type="ECO:0000256" key="3">
    <source>
        <dbReference type="ARBA" id="ARBA00022606"/>
    </source>
</evidence>
<evidence type="ECO:0000256" key="8">
    <source>
        <dbReference type="ARBA" id="ARBA00023170"/>
    </source>
</evidence>
<dbReference type="GO" id="GO:0005886">
    <property type="term" value="C:plasma membrane"/>
    <property type="evidence" value="ECO:0007669"/>
    <property type="project" value="UniProtKB-SubCell"/>
</dbReference>
<feature type="transmembrane region" description="Helical" evidence="10">
    <location>
        <begin position="412"/>
        <end position="435"/>
    </location>
</feature>
<keyword evidence="4 10" id="KW-0812">Transmembrane</keyword>
<evidence type="ECO:0000256" key="5">
    <source>
        <dbReference type="ARBA" id="ARBA00022725"/>
    </source>
</evidence>
<evidence type="ECO:0000256" key="6">
    <source>
        <dbReference type="ARBA" id="ARBA00022989"/>
    </source>
</evidence>
<evidence type="ECO:0000256" key="10">
    <source>
        <dbReference type="SAM" id="Phobius"/>
    </source>
</evidence>
<dbReference type="PANTHER" id="PTHR21137">
    <property type="entry name" value="ODORANT RECEPTOR"/>
    <property type="match status" value="1"/>
</dbReference>
<keyword evidence="12" id="KW-1185">Reference proteome</keyword>
<feature type="transmembrane region" description="Helical" evidence="10">
    <location>
        <begin position="651"/>
        <end position="672"/>
    </location>
</feature>
<comment type="caution">
    <text evidence="11">The sequence shown here is derived from an EMBL/GenBank/DDBJ whole genome shotgun (WGS) entry which is preliminary data.</text>
</comment>
<evidence type="ECO:0000313" key="11">
    <source>
        <dbReference type="EMBL" id="KAG5682626.1"/>
    </source>
</evidence>
<keyword evidence="2" id="KW-1003">Cell membrane</keyword>
<dbReference type="AlphaFoldDB" id="A0A9J6CK63"/>
<organism evidence="11 12">
    <name type="scientific">Polypedilum vanderplanki</name>
    <name type="common">Sleeping chironomid midge</name>
    <dbReference type="NCBI Taxonomy" id="319348"/>
    <lineage>
        <taxon>Eukaryota</taxon>
        <taxon>Metazoa</taxon>
        <taxon>Ecdysozoa</taxon>
        <taxon>Arthropoda</taxon>
        <taxon>Hexapoda</taxon>
        <taxon>Insecta</taxon>
        <taxon>Pterygota</taxon>
        <taxon>Neoptera</taxon>
        <taxon>Endopterygota</taxon>
        <taxon>Diptera</taxon>
        <taxon>Nematocera</taxon>
        <taxon>Chironomoidea</taxon>
        <taxon>Chironomidae</taxon>
        <taxon>Chironominae</taxon>
        <taxon>Polypedilum</taxon>
        <taxon>Polypedilum</taxon>
    </lineage>
</organism>
<keyword evidence="7 10" id="KW-0472">Membrane</keyword>
<keyword evidence="5" id="KW-0552">Olfaction</keyword>
<evidence type="ECO:0000256" key="4">
    <source>
        <dbReference type="ARBA" id="ARBA00022692"/>
    </source>
</evidence>
<dbReference type="InterPro" id="IPR004117">
    <property type="entry name" value="7tm6_olfct_rcpt"/>
</dbReference>
<feature type="transmembrane region" description="Helical" evidence="10">
    <location>
        <begin position="625"/>
        <end position="645"/>
    </location>
</feature>
<dbReference type="PANTHER" id="PTHR21137:SF35">
    <property type="entry name" value="ODORANT RECEPTOR 19A-RELATED"/>
    <property type="match status" value="1"/>
</dbReference>
<evidence type="ECO:0000256" key="7">
    <source>
        <dbReference type="ARBA" id="ARBA00023136"/>
    </source>
</evidence>
<keyword evidence="6 10" id="KW-1133">Transmembrane helix</keyword>
<name>A0A9J6CK63_POLVA</name>
<evidence type="ECO:0000313" key="12">
    <source>
        <dbReference type="Proteomes" id="UP001107558"/>
    </source>
</evidence>
<keyword evidence="3" id="KW-0716">Sensory transduction</keyword>
<dbReference type="OrthoDB" id="7548151at2759"/>
<feature type="transmembrane region" description="Helical" evidence="10">
    <location>
        <begin position="291"/>
        <end position="312"/>
    </location>
</feature>
<feature type="transmembrane region" description="Helical" evidence="10">
    <location>
        <begin position="92"/>
        <end position="114"/>
    </location>
</feature>
<accession>A0A9J6CK63</accession>